<organism evidence="1">
    <name type="scientific">Arundo donax</name>
    <name type="common">Giant reed</name>
    <name type="synonym">Donax arundinaceus</name>
    <dbReference type="NCBI Taxonomy" id="35708"/>
    <lineage>
        <taxon>Eukaryota</taxon>
        <taxon>Viridiplantae</taxon>
        <taxon>Streptophyta</taxon>
        <taxon>Embryophyta</taxon>
        <taxon>Tracheophyta</taxon>
        <taxon>Spermatophyta</taxon>
        <taxon>Magnoliopsida</taxon>
        <taxon>Liliopsida</taxon>
        <taxon>Poales</taxon>
        <taxon>Poaceae</taxon>
        <taxon>PACMAD clade</taxon>
        <taxon>Arundinoideae</taxon>
        <taxon>Arundineae</taxon>
        <taxon>Arundo</taxon>
    </lineage>
</organism>
<reference evidence="1" key="2">
    <citation type="journal article" date="2015" name="Data Brief">
        <title>Shoot transcriptome of the giant reed, Arundo donax.</title>
        <authorList>
            <person name="Barrero R.A."/>
            <person name="Guerrero F.D."/>
            <person name="Moolhuijzen P."/>
            <person name="Goolsby J.A."/>
            <person name="Tidwell J."/>
            <person name="Bellgard S.E."/>
            <person name="Bellgard M.I."/>
        </authorList>
    </citation>
    <scope>NUCLEOTIDE SEQUENCE</scope>
    <source>
        <tissue evidence="1">Shoot tissue taken approximately 20 cm above the soil surface</tissue>
    </source>
</reference>
<protein>
    <submittedName>
        <fullName evidence="1">Uncharacterized protein</fullName>
    </submittedName>
</protein>
<dbReference type="EMBL" id="GBRH01161566">
    <property type="protein sequence ID" value="JAE36330.1"/>
    <property type="molecule type" value="Transcribed_RNA"/>
</dbReference>
<reference evidence="1" key="1">
    <citation type="submission" date="2014-09" db="EMBL/GenBank/DDBJ databases">
        <authorList>
            <person name="Magalhaes I.L.F."/>
            <person name="Oliveira U."/>
            <person name="Santos F.R."/>
            <person name="Vidigal T.H.D.A."/>
            <person name="Brescovit A.D."/>
            <person name="Santos A.J."/>
        </authorList>
    </citation>
    <scope>NUCLEOTIDE SEQUENCE</scope>
    <source>
        <tissue evidence="1">Shoot tissue taken approximately 20 cm above the soil surface</tissue>
    </source>
</reference>
<name>A0A0A9HGN1_ARUDO</name>
<evidence type="ECO:0000313" key="1">
    <source>
        <dbReference type="EMBL" id="JAE36330.1"/>
    </source>
</evidence>
<sequence length="37" mass="3920">MASIAILSSTSSVVPSLMARHSPRAWSITFISTTQSP</sequence>
<proteinExistence type="predicted"/>
<accession>A0A0A9HGN1</accession>
<dbReference type="AlphaFoldDB" id="A0A0A9HGN1"/>